<organism evidence="3">
    <name type="scientific">Phaeocystis antarctica</name>
    <dbReference type="NCBI Taxonomy" id="33657"/>
    <lineage>
        <taxon>Eukaryota</taxon>
        <taxon>Haptista</taxon>
        <taxon>Haptophyta</taxon>
        <taxon>Prymnesiophyceae</taxon>
        <taxon>Phaeocystales</taxon>
        <taxon>Phaeocystaceae</taxon>
        <taxon>Phaeocystis</taxon>
    </lineage>
</organism>
<evidence type="ECO:0000256" key="1">
    <source>
        <dbReference type="SAM" id="MobiDB-lite"/>
    </source>
</evidence>
<dbReference type="EMBL" id="HBEP01021167">
    <property type="protein sequence ID" value="CAD8492072.1"/>
    <property type="molecule type" value="Transcribed_RNA"/>
</dbReference>
<dbReference type="AlphaFoldDB" id="A0A7S0ES92"/>
<dbReference type="InterPro" id="IPR004179">
    <property type="entry name" value="Sec63-dom"/>
</dbReference>
<gene>
    <name evidence="3" type="ORF">PANT1444_LOCUS11892</name>
</gene>
<protein>
    <recommendedName>
        <fullName evidence="2">SEC63 domain-containing protein</fullName>
    </recommendedName>
</protein>
<evidence type="ECO:0000313" key="3">
    <source>
        <dbReference type="EMBL" id="CAD8492072.1"/>
    </source>
</evidence>
<name>A0A7S0ES92_9EUKA</name>
<feature type="compositionally biased region" description="Basic and acidic residues" evidence="1">
    <location>
        <begin position="10"/>
        <end position="26"/>
    </location>
</feature>
<reference evidence="3" key="1">
    <citation type="submission" date="2021-01" db="EMBL/GenBank/DDBJ databases">
        <authorList>
            <person name="Corre E."/>
            <person name="Pelletier E."/>
            <person name="Niang G."/>
            <person name="Scheremetjew M."/>
            <person name="Finn R."/>
            <person name="Kale V."/>
            <person name="Holt S."/>
            <person name="Cochrane G."/>
            <person name="Meng A."/>
            <person name="Brown T."/>
            <person name="Cohen L."/>
        </authorList>
    </citation>
    <scope>NUCLEOTIDE SEQUENCE</scope>
    <source>
        <strain evidence="3">CCMP1374</strain>
    </source>
</reference>
<dbReference type="Gene3D" id="2.60.40.150">
    <property type="entry name" value="C2 domain"/>
    <property type="match status" value="1"/>
</dbReference>
<dbReference type="InterPro" id="IPR035892">
    <property type="entry name" value="C2_domain_sf"/>
</dbReference>
<proteinExistence type="predicted"/>
<sequence>MGKGSKGGKKQAEAPKVEEAKSKPDAAEAEAGFMKALQREMGDVEITEASVREYIAKMTPEQRLRLQNEGKDLKQELLTNTDHKEELQVFRKEVNAKAEAAGLPVEKDGEHLGRKLLTHMRSSTDAPPYLLVLEAIASCSFLVKLAVAEVREGAPKAAPEDLATIEEGLRRLKVHGWRSEEEEAGRAPFVRRNLLLLHFVLYCEKIELSLQESTQRALSELQHKVKTIADMLFQYCLQNRWVKAALTVTEVEAMLVSGVWDHKDDECRELMKAKWTRQGLKVPKLTISANAADVECGAQATIKVEVTRLHAYSAEELAEVLKDQGPTGAGKQAEQPQPKEGWWVIAEGIRTQKGADKAKCTEVLAGEEDLSHNSLVGGQVLACTLDAPMMACEINFEAPAHPGEYKVMVHVRNTGCAGVDVRRKVTFQVKQPYTGRGKATAAADDVPELD</sequence>
<dbReference type="Pfam" id="PF02889">
    <property type="entry name" value="Sec63"/>
    <property type="match status" value="1"/>
</dbReference>
<feature type="region of interest" description="Disordered" evidence="1">
    <location>
        <begin position="1"/>
        <end position="27"/>
    </location>
</feature>
<evidence type="ECO:0000259" key="2">
    <source>
        <dbReference type="Pfam" id="PF02889"/>
    </source>
</evidence>
<accession>A0A7S0ES92</accession>
<feature type="domain" description="SEC63" evidence="2">
    <location>
        <begin position="223"/>
        <end position="347"/>
    </location>
</feature>